<protein>
    <submittedName>
        <fullName evidence="2">Uncharacterized protein</fullName>
    </submittedName>
</protein>
<proteinExistence type="predicted"/>
<reference evidence="2 3" key="1">
    <citation type="submission" date="2019-10" db="EMBL/GenBank/DDBJ databases">
        <authorList>
            <person name="Karimi E."/>
        </authorList>
    </citation>
    <scope>NUCLEOTIDE SEQUENCE [LARGE SCALE GENOMIC DNA]</scope>
    <source>
        <strain evidence="2">Bacillus sp. 71</strain>
    </source>
</reference>
<evidence type="ECO:0000313" key="2">
    <source>
        <dbReference type="EMBL" id="VXC71096.1"/>
    </source>
</evidence>
<keyword evidence="1" id="KW-1133">Transmembrane helix</keyword>
<organism evidence="2 3">
    <name type="scientific">Bacillus mycoides</name>
    <dbReference type="NCBI Taxonomy" id="1405"/>
    <lineage>
        <taxon>Bacteria</taxon>
        <taxon>Bacillati</taxon>
        <taxon>Bacillota</taxon>
        <taxon>Bacilli</taxon>
        <taxon>Bacillales</taxon>
        <taxon>Bacillaceae</taxon>
        <taxon>Bacillus</taxon>
        <taxon>Bacillus cereus group</taxon>
    </lineage>
</organism>
<evidence type="ECO:0000256" key="1">
    <source>
        <dbReference type="SAM" id="Phobius"/>
    </source>
</evidence>
<name>A0A654AT56_BACMY</name>
<keyword evidence="1" id="KW-0472">Membrane</keyword>
<gene>
    <name evidence="2" type="ORF">BACI71_60087</name>
</gene>
<keyword evidence="1" id="KW-0812">Transmembrane</keyword>
<evidence type="ECO:0000313" key="3">
    <source>
        <dbReference type="Proteomes" id="UP000437562"/>
    </source>
</evidence>
<dbReference type="EMBL" id="CABWMC010000031">
    <property type="protein sequence ID" value="VXC71096.1"/>
    <property type="molecule type" value="Genomic_DNA"/>
</dbReference>
<accession>A0A654AT56</accession>
<dbReference type="AlphaFoldDB" id="A0A654AT56"/>
<dbReference type="Proteomes" id="UP000437562">
    <property type="component" value="Unassembled WGS sequence"/>
</dbReference>
<sequence length="50" mass="5975">MVFWDKKEKTTLFFYFRSTKYDNIVVTGFVMLGLNLTFLKGILYGYSKIH</sequence>
<feature type="transmembrane region" description="Helical" evidence="1">
    <location>
        <begin position="24"/>
        <end position="46"/>
    </location>
</feature>